<comment type="cofactor">
    <cofactor evidence="2">
        <name>Mg(2+)</name>
        <dbReference type="ChEBI" id="CHEBI:18420"/>
    </cofactor>
</comment>
<comment type="cofactor">
    <cofactor evidence="8">
        <name>Mn(2+)</name>
        <dbReference type="ChEBI" id="CHEBI:29035"/>
    </cofactor>
    <cofactor evidence="8">
        <name>Mg(2+)</name>
        <dbReference type="ChEBI" id="CHEBI:18420"/>
    </cofactor>
    <text evidence="8">Manganese or magnesium. Binds 1 divalent metal ion per monomer in the absence of substrate. May bind a second metal ion after substrate binding.</text>
</comment>
<dbReference type="GO" id="GO:0032299">
    <property type="term" value="C:ribonuclease H2 complex"/>
    <property type="evidence" value="ECO:0007669"/>
    <property type="project" value="TreeGrafter"/>
</dbReference>
<feature type="binding site" evidence="8">
    <location>
        <position position="47"/>
    </location>
    <ligand>
        <name>a divalent metal cation</name>
        <dbReference type="ChEBI" id="CHEBI:60240"/>
    </ligand>
</feature>
<dbReference type="EMBL" id="CAACVR010000005">
    <property type="protein sequence ID" value="VEU20548.1"/>
    <property type="molecule type" value="Genomic_DNA"/>
</dbReference>
<dbReference type="NCBIfam" id="TIGR00729">
    <property type="entry name" value="ribonuclease HII"/>
    <property type="match status" value="1"/>
</dbReference>
<feature type="binding site" evidence="8">
    <location>
        <position position="161"/>
    </location>
    <ligand>
        <name>a divalent metal cation</name>
        <dbReference type="ChEBI" id="CHEBI:60240"/>
    </ligand>
</feature>
<organism evidence="11 12">
    <name type="scientific">Brettanomyces naardenensis</name>
    <name type="common">Yeast</name>
    <dbReference type="NCBI Taxonomy" id="13370"/>
    <lineage>
        <taxon>Eukaryota</taxon>
        <taxon>Fungi</taxon>
        <taxon>Dikarya</taxon>
        <taxon>Ascomycota</taxon>
        <taxon>Saccharomycotina</taxon>
        <taxon>Pichiomycetes</taxon>
        <taxon>Pichiales</taxon>
        <taxon>Pichiaceae</taxon>
        <taxon>Brettanomyces</taxon>
    </lineage>
</organism>
<dbReference type="InParanoid" id="A0A448YI52"/>
<evidence type="ECO:0000256" key="9">
    <source>
        <dbReference type="RuleBase" id="RU003515"/>
    </source>
</evidence>
<feature type="binding site" evidence="8">
    <location>
        <position position="48"/>
    </location>
    <ligand>
        <name>a divalent metal cation</name>
        <dbReference type="ChEBI" id="CHEBI:60240"/>
    </ligand>
</feature>
<dbReference type="GO" id="GO:0003723">
    <property type="term" value="F:RNA binding"/>
    <property type="evidence" value="ECO:0007669"/>
    <property type="project" value="UniProtKB-UniRule"/>
</dbReference>
<dbReference type="FunCoup" id="A0A448YI52">
    <property type="interactions" value="432"/>
</dbReference>
<accession>A0A448YI52</accession>
<evidence type="ECO:0000259" key="10">
    <source>
        <dbReference type="PROSITE" id="PS51975"/>
    </source>
</evidence>
<evidence type="ECO:0000256" key="8">
    <source>
        <dbReference type="PROSITE-ProRule" id="PRU01319"/>
    </source>
</evidence>
<dbReference type="CDD" id="cd07181">
    <property type="entry name" value="RNase_HII_eukaryota_like"/>
    <property type="match status" value="1"/>
</dbReference>
<evidence type="ECO:0000313" key="12">
    <source>
        <dbReference type="Proteomes" id="UP000290900"/>
    </source>
</evidence>
<keyword evidence="7 8" id="KW-0378">Hydrolase</keyword>
<keyword evidence="5 8" id="KW-0479">Metal-binding</keyword>
<dbReference type="Gene3D" id="3.30.420.10">
    <property type="entry name" value="Ribonuclease H-like superfamily/Ribonuclease H"/>
    <property type="match status" value="1"/>
</dbReference>
<dbReference type="GO" id="GO:0043137">
    <property type="term" value="P:DNA replication, removal of RNA primer"/>
    <property type="evidence" value="ECO:0007669"/>
    <property type="project" value="TreeGrafter"/>
</dbReference>
<dbReference type="InterPro" id="IPR001352">
    <property type="entry name" value="RNase_HII/HIII"/>
</dbReference>
<dbReference type="Proteomes" id="UP000290900">
    <property type="component" value="Unassembled WGS sequence"/>
</dbReference>
<name>A0A448YI52_BRENA</name>
<dbReference type="FunFam" id="3.30.420.10:FF:000016">
    <property type="entry name" value="Ribonuclease"/>
    <property type="match status" value="1"/>
</dbReference>
<dbReference type="GO" id="GO:0006298">
    <property type="term" value="P:mismatch repair"/>
    <property type="evidence" value="ECO:0007669"/>
    <property type="project" value="TreeGrafter"/>
</dbReference>
<dbReference type="InterPro" id="IPR012337">
    <property type="entry name" value="RNaseH-like_sf"/>
</dbReference>
<dbReference type="InterPro" id="IPR024567">
    <property type="entry name" value="RNase_HII/HIII_dom"/>
</dbReference>
<dbReference type="OrthoDB" id="7462577at2759"/>
<evidence type="ECO:0000256" key="6">
    <source>
        <dbReference type="ARBA" id="ARBA00022759"/>
    </source>
</evidence>
<dbReference type="GO" id="GO:0046872">
    <property type="term" value="F:metal ion binding"/>
    <property type="evidence" value="ECO:0007669"/>
    <property type="project" value="UniProtKB-KW"/>
</dbReference>
<dbReference type="InterPro" id="IPR004649">
    <property type="entry name" value="RNase_H2_suA"/>
</dbReference>
<dbReference type="STRING" id="13370.A0A448YI52"/>
<gene>
    <name evidence="11" type="ORF">BRENAR_LOCUS1283</name>
</gene>
<dbReference type="InterPro" id="IPR036397">
    <property type="entry name" value="RNaseH_sf"/>
</dbReference>
<evidence type="ECO:0000256" key="3">
    <source>
        <dbReference type="ARBA" id="ARBA00007058"/>
    </source>
</evidence>
<evidence type="ECO:0000256" key="1">
    <source>
        <dbReference type="ARBA" id="ARBA00000077"/>
    </source>
</evidence>
<dbReference type="InterPro" id="IPR023160">
    <property type="entry name" value="RNase_HII_hlx-loop-hlx_cap_dom"/>
</dbReference>
<dbReference type="PROSITE" id="PS51975">
    <property type="entry name" value="RNASE_H_2"/>
    <property type="match status" value="1"/>
</dbReference>
<evidence type="ECO:0000256" key="5">
    <source>
        <dbReference type="ARBA" id="ARBA00022723"/>
    </source>
</evidence>
<evidence type="ECO:0000313" key="11">
    <source>
        <dbReference type="EMBL" id="VEU20548.1"/>
    </source>
</evidence>
<dbReference type="Pfam" id="PF01351">
    <property type="entry name" value="RNase_HII"/>
    <property type="match status" value="1"/>
</dbReference>
<dbReference type="PANTHER" id="PTHR10954:SF7">
    <property type="entry name" value="RIBONUCLEASE H2 SUBUNIT A"/>
    <property type="match status" value="1"/>
</dbReference>
<keyword evidence="6 8" id="KW-0255">Endonuclease</keyword>
<keyword evidence="4 8" id="KW-0540">Nuclease</keyword>
<sequence>MLEDFLPPSVVLPIPTTTTTHLSDIPGRILNGIDDESLDDPIILGVDEAGRGPVLGPMVYGVAYSRKTDSEVLKKFGFDDSKKLTEQKREELMRGICGAETDLFDSIGWATTSITARDISAGMLRPRQATYNLNSQAHDVTMELIDEVMRKGVKVREVYVDTVGPPISYQKKLQDRFPTLKITVTKKADSLFPIVSAASIVAKVTRDYSLFHSAKQRQMEVSWGSGYPSDPRTCKWLNGEVDPLFGWDHNVRYSWQTAKEAIKRSGGLVMTWEDDLEEKDDDYGDIGQMFNGGRKERDVIKCDWFIK</sequence>
<proteinExistence type="inferred from homology"/>
<dbReference type="PANTHER" id="PTHR10954">
    <property type="entry name" value="RIBONUCLEASE H2 SUBUNIT A"/>
    <property type="match status" value="1"/>
</dbReference>
<comment type="similarity">
    <text evidence="3">Belongs to the RNase HII family. Eukaryotic subfamily.</text>
</comment>
<dbReference type="AlphaFoldDB" id="A0A448YI52"/>
<evidence type="ECO:0000256" key="4">
    <source>
        <dbReference type="ARBA" id="ARBA00022722"/>
    </source>
</evidence>
<keyword evidence="12" id="KW-1185">Reference proteome</keyword>
<evidence type="ECO:0000256" key="7">
    <source>
        <dbReference type="ARBA" id="ARBA00022801"/>
    </source>
</evidence>
<evidence type="ECO:0000256" key="2">
    <source>
        <dbReference type="ARBA" id="ARBA00001946"/>
    </source>
</evidence>
<dbReference type="GO" id="GO:0004523">
    <property type="term" value="F:RNA-DNA hybrid ribonuclease activity"/>
    <property type="evidence" value="ECO:0007669"/>
    <property type="project" value="UniProtKB-UniRule"/>
</dbReference>
<dbReference type="SUPFAM" id="SSF53098">
    <property type="entry name" value="Ribonuclease H-like"/>
    <property type="match status" value="1"/>
</dbReference>
<protein>
    <recommendedName>
        <fullName evidence="9">Ribonuclease</fullName>
        <ecNumber evidence="9">3.1.26.4</ecNumber>
    </recommendedName>
</protein>
<reference evidence="11 12" key="1">
    <citation type="submission" date="2018-12" db="EMBL/GenBank/DDBJ databases">
        <authorList>
            <person name="Tiukova I."/>
            <person name="Dainat J."/>
        </authorList>
    </citation>
    <scope>NUCLEOTIDE SEQUENCE [LARGE SCALE GENOMIC DNA]</scope>
</reference>
<comment type="catalytic activity">
    <reaction evidence="1 8 9">
        <text>Endonucleolytic cleavage to 5'-phosphomonoester.</text>
        <dbReference type="EC" id="3.1.26.4"/>
    </reaction>
</comment>
<feature type="domain" description="RNase H type-2" evidence="10">
    <location>
        <begin position="41"/>
        <end position="267"/>
    </location>
</feature>
<dbReference type="EC" id="3.1.26.4" evidence="9"/>
<dbReference type="FunFam" id="1.10.10.460:FF:000001">
    <property type="entry name" value="Ribonuclease"/>
    <property type="match status" value="1"/>
</dbReference>
<dbReference type="Gene3D" id="1.10.10.460">
    <property type="entry name" value="Ribonuclease hii. Domain 2"/>
    <property type="match status" value="1"/>
</dbReference>
<comment type="function">
    <text evidence="9">Endonuclease that specifically degrades the RNA of RNA-DNA hybrids.</text>
</comment>